<dbReference type="SMART" id="SM00736">
    <property type="entry name" value="CADG"/>
    <property type="match status" value="1"/>
</dbReference>
<evidence type="ECO:0000313" key="17">
    <source>
        <dbReference type="EMBL" id="CAJ0955754.1"/>
    </source>
</evidence>
<dbReference type="InterPro" id="IPR006644">
    <property type="entry name" value="Cadg"/>
</dbReference>
<keyword evidence="5" id="KW-0770">Synapse</keyword>
<sequence>METTTPSRVRTSTSTVPRTYNTEPELKNHVDKVVAWVGTYFEVKIPPDTFYDKEDGTTDNLRLTLEPRKSASPRDKMWVILNSTSQVMYGMPDLLQVGDHEYYLKATDKGGLTAVDALEIQVRNFFLKEPSPVKFTARFQGDHESVLNDVNKKIQLVKKLGFAFGDRNSSSITLQNITRGSIVVEWTNNTLPFDQCPKDQIEAIGRKIYDEQRKPRHHFISAMEPEFRLEDVAISLTVAAASISTGFSGSL</sequence>
<evidence type="ECO:0000256" key="12">
    <source>
        <dbReference type="ARBA" id="ARBA00030092"/>
    </source>
</evidence>
<evidence type="ECO:0000256" key="8">
    <source>
        <dbReference type="ARBA" id="ARBA00023257"/>
    </source>
</evidence>
<comment type="caution">
    <text evidence="17">The sequence shown here is derived from an EMBL/GenBank/DDBJ whole genome shotgun (WGS) entry which is preliminary data.</text>
</comment>
<comment type="function">
    <text evidence="10">Transmembrane protein that plays important roles in connecting the extracellular matrix to the cytoskeleton. Acts as a cell adhesion receptor in both muscle and non-muscle tissues. Receptor for both DMD and UTRN and, through these interactions, scaffolds axin to the cytoskeleton. Also functions in cell adhesion-mediated signaling and implicated in cell polarity.</text>
</comment>
<feature type="compositionally biased region" description="Low complexity" evidence="15">
    <location>
        <begin position="1"/>
        <end position="19"/>
    </location>
</feature>
<evidence type="ECO:0000256" key="9">
    <source>
        <dbReference type="ARBA" id="ARBA00023567"/>
    </source>
</evidence>
<organism evidence="17 18">
    <name type="scientific">Ranitomeya imitator</name>
    <name type="common">mimic poison frog</name>
    <dbReference type="NCBI Taxonomy" id="111125"/>
    <lineage>
        <taxon>Eukaryota</taxon>
        <taxon>Metazoa</taxon>
        <taxon>Chordata</taxon>
        <taxon>Craniata</taxon>
        <taxon>Vertebrata</taxon>
        <taxon>Euteleostomi</taxon>
        <taxon>Amphibia</taxon>
        <taxon>Batrachia</taxon>
        <taxon>Anura</taxon>
        <taxon>Neobatrachia</taxon>
        <taxon>Hyloidea</taxon>
        <taxon>Dendrobatidae</taxon>
        <taxon>Dendrobatinae</taxon>
        <taxon>Ranitomeya</taxon>
    </lineage>
</organism>
<dbReference type="InterPro" id="IPR030398">
    <property type="entry name" value="SEA_DG_dom"/>
</dbReference>
<comment type="function">
    <text evidence="9">The dystroglycan complex is involved in a number of processes including laminin and basement membrane assembly, sarcolemmal stability, cell survival, peripheral nerve myelination, nodal structure, cell migration, and epithelial polarization.</text>
</comment>
<evidence type="ECO:0000256" key="7">
    <source>
        <dbReference type="ARBA" id="ARBA00023242"/>
    </source>
</evidence>
<evidence type="ECO:0000256" key="15">
    <source>
        <dbReference type="SAM" id="MobiDB-lite"/>
    </source>
</evidence>
<dbReference type="InterPro" id="IPR015919">
    <property type="entry name" value="Cadherin-like_sf"/>
</dbReference>
<accession>A0ABN9M0H8</accession>
<evidence type="ECO:0000256" key="3">
    <source>
        <dbReference type="ARBA" id="ARBA00004642"/>
    </source>
</evidence>
<dbReference type="PANTHER" id="PTHR21559">
    <property type="entry name" value="DYSTROGLYCAN-RELATED"/>
    <property type="match status" value="1"/>
</dbReference>
<dbReference type="PROSITE" id="PS51699">
    <property type="entry name" value="SEA_DG"/>
    <property type="match status" value="1"/>
</dbReference>
<keyword evidence="6" id="KW-0472">Membrane</keyword>
<evidence type="ECO:0000313" key="18">
    <source>
        <dbReference type="Proteomes" id="UP001176940"/>
    </source>
</evidence>
<keyword evidence="4" id="KW-0597">Phosphoprotein</keyword>
<evidence type="ECO:0000256" key="13">
    <source>
        <dbReference type="ARBA" id="ARBA00031034"/>
    </source>
</evidence>
<evidence type="ECO:0000256" key="11">
    <source>
        <dbReference type="ARBA" id="ARBA00026224"/>
    </source>
</evidence>
<evidence type="ECO:0000256" key="14">
    <source>
        <dbReference type="ARBA" id="ARBA00034100"/>
    </source>
</evidence>
<keyword evidence="8" id="KW-0628">Postsynaptic cell membrane</keyword>
<dbReference type="EMBL" id="CAUEEQ010040682">
    <property type="protein sequence ID" value="CAJ0955754.1"/>
    <property type="molecule type" value="Genomic_DNA"/>
</dbReference>
<evidence type="ECO:0000256" key="6">
    <source>
        <dbReference type="ARBA" id="ARBA00023136"/>
    </source>
</evidence>
<proteinExistence type="predicted"/>
<dbReference type="PANTHER" id="PTHR21559:SF22">
    <property type="entry name" value="DYSTROGLYCAN 1"/>
    <property type="match status" value="1"/>
</dbReference>
<feature type="domain" description="Peptidase S72" evidence="16">
    <location>
        <begin position="129"/>
        <end position="239"/>
    </location>
</feature>
<protein>
    <recommendedName>
        <fullName evidence="11">Dystroglycan 1</fullName>
    </recommendedName>
    <alternativeName>
        <fullName evidence="13">Dystroglycan</fullName>
    </alternativeName>
    <alternativeName>
        <fullName evidence="12">Dystrophin-associated glycoprotein 1</fullName>
    </alternativeName>
</protein>
<dbReference type="InterPro" id="IPR008465">
    <property type="entry name" value="DAG1_C"/>
</dbReference>
<dbReference type="Proteomes" id="UP001176940">
    <property type="component" value="Unassembled WGS sequence"/>
</dbReference>
<evidence type="ECO:0000259" key="16">
    <source>
        <dbReference type="PROSITE" id="PS51699"/>
    </source>
</evidence>
<evidence type="ECO:0000256" key="1">
    <source>
        <dbReference type="ARBA" id="ARBA00004135"/>
    </source>
</evidence>
<evidence type="ECO:0000256" key="4">
    <source>
        <dbReference type="ARBA" id="ARBA00022553"/>
    </source>
</evidence>
<dbReference type="Pfam" id="PF05454">
    <property type="entry name" value="DAG1"/>
    <property type="match status" value="1"/>
</dbReference>
<comment type="subcellular location">
    <subcellularLocation>
        <location evidence="1">Cell membrane</location>
        <location evidence="1">Sarcolemma</location>
    </subcellularLocation>
    <subcellularLocation>
        <location evidence="3">Nucleus</location>
        <location evidence="3">Nucleoplasm</location>
    </subcellularLocation>
    <subcellularLocation>
        <location evidence="14">Postsynaptic cell membrane</location>
    </subcellularLocation>
    <subcellularLocation>
        <location evidence="2">Secreted</location>
        <location evidence="2">Extracellular space</location>
    </subcellularLocation>
</comment>
<feature type="region of interest" description="Disordered" evidence="15">
    <location>
        <begin position="1"/>
        <end position="23"/>
    </location>
</feature>
<keyword evidence="7" id="KW-0539">Nucleus</keyword>
<reference evidence="17" key="1">
    <citation type="submission" date="2023-07" db="EMBL/GenBank/DDBJ databases">
        <authorList>
            <person name="Stuckert A."/>
        </authorList>
    </citation>
    <scope>NUCLEOTIDE SEQUENCE</scope>
</reference>
<evidence type="ECO:0000256" key="5">
    <source>
        <dbReference type="ARBA" id="ARBA00023018"/>
    </source>
</evidence>
<evidence type="ECO:0000256" key="2">
    <source>
        <dbReference type="ARBA" id="ARBA00004239"/>
    </source>
</evidence>
<gene>
    <name evidence="17" type="ORF">RIMI_LOCUS15241366</name>
</gene>
<evidence type="ECO:0000256" key="10">
    <source>
        <dbReference type="ARBA" id="ARBA00024991"/>
    </source>
</evidence>
<name>A0ABN9M0H8_9NEOB</name>
<keyword evidence="18" id="KW-1185">Reference proteome</keyword>
<dbReference type="InterPro" id="IPR013783">
    <property type="entry name" value="Ig-like_fold"/>
</dbReference>
<dbReference type="Gene3D" id="2.60.40.10">
    <property type="entry name" value="Immunoglobulins"/>
    <property type="match status" value="1"/>
</dbReference>
<dbReference type="SUPFAM" id="SSF49313">
    <property type="entry name" value="Cadherin-like"/>
    <property type="match status" value="1"/>
</dbReference>